<name>N1JI40_BLUG1</name>
<dbReference type="HOGENOM" id="CLU_032834_0_0_1"/>
<evidence type="ECO:0000313" key="2">
    <source>
        <dbReference type="EMBL" id="CCU82808.1"/>
    </source>
</evidence>
<gene>
    <name evidence="2" type="ORF">BGHDH14_bghG007079000001001</name>
</gene>
<dbReference type="Proteomes" id="UP000015441">
    <property type="component" value="Unassembled WGS sequence"/>
</dbReference>
<dbReference type="AlphaFoldDB" id="N1JI40"/>
<dbReference type="OrthoDB" id="497927at2759"/>
<keyword evidence="2" id="KW-0418">Kinase</keyword>
<reference evidence="2 3" key="1">
    <citation type="journal article" date="2010" name="Science">
        <title>Genome expansion and gene loss in powdery mildew fungi reveal tradeoffs in extreme parasitism.</title>
        <authorList>
            <person name="Spanu P.D."/>
            <person name="Abbott J.C."/>
            <person name="Amselem J."/>
            <person name="Burgis T.A."/>
            <person name="Soanes D.M."/>
            <person name="Stueber K."/>
            <person name="Ver Loren van Themaat E."/>
            <person name="Brown J.K.M."/>
            <person name="Butcher S.A."/>
            <person name="Gurr S.J."/>
            <person name="Lebrun M.-H."/>
            <person name="Ridout C.J."/>
            <person name="Schulze-Lefert P."/>
            <person name="Talbot N.J."/>
            <person name="Ahmadinejad N."/>
            <person name="Ametz C."/>
            <person name="Barton G.R."/>
            <person name="Benjdia M."/>
            <person name="Bidzinski P."/>
            <person name="Bindschedler L.V."/>
            <person name="Both M."/>
            <person name="Brewer M.T."/>
            <person name="Cadle-Davidson L."/>
            <person name="Cadle-Davidson M.M."/>
            <person name="Collemare J."/>
            <person name="Cramer R."/>
            <person name="Frenkel O."/>
            <person name="Godfrey D."/>
            <person name="Harriman J."/>
            <person name="Hoede C."/>
            <person name="King B.C."/>
            <person name="Klages S."/>
            <person name="Kleemann J."/>
            <person name="Knoll D."/>
            <person name="Koti P.S."/>
            <person name="Kreplak J."/>
            <person name="Lopez-Ruiz F.J."/>
            <person name="Lu X."/>
            <person name="Maekawa T."/>
            <person name="Mahanil S."/>
            <person name="Micali C."/>
            <person name="Milgroom M.G."/>
            <person name="Montana G."/>
            <person name="Noir S."/>
            <person name="O'Connell R.J."/>
            <person name="Oberhaensli S."/>
            <person name="Parlange F."/>
            <person name="Pedersen C."/>
            <person name="Quesneville H."/>
            <person name="Reinhardt R."/>
            <person name="Rott M."/>
            <person name="Sacristan S."/>
            <person name="Schmidt S.M."/>
            <person name="Schoen M."/>
            <person name="Skamnioti P."/>
            <person name="Sommer H."/>
            <person name="Stephens A."/>
            <person name="Takahara H."/>
            <person name="Thordal-Christensen H."/>
            <person name="Vigouroux M."/>
            <person name="Wessling R."/>
            <person name="Wicker T."/>
            <person name="Panstruga R."/>
        </authorList>
    </citation>
    <scope>NUCLEOTIDE SEQUENCE [LARGE SCALE GENOMIC DNA]</scope>
    <source>
        <strain evidence="2">DH14</strain>
    </source>
</reference>
<dbReference type="InParanoid" id="N1JI40"/>
<protein>
    <submittedName>
        <fullName evidence="2">PfkB family carbohydrate kinase (Mak32)/MAK32 kinase</fullName>
    </submittedName>
</protein>
<proteinExistence type="predicted"/>
<keyword evidence="2" id="KW-0808">Transferase</keyword>
<dbReference type="GO" id="GO:0016301">
    <property type="term" value="F:kinase activity"/>
    <property type="evidence" value="ECO:0007669"/>
    <property type="project" value="UniProtKB-KW"/>
</dbReference>
<organism evidence="2 3">
    <name type="scientific">Blumeria graminis f. sp. hordei (strain DH14)</name>
    <name type="common">Barley powdery mildew</name>
    <name type="synonym">Oidium monilioides f. sp. hordei</name>
    <dbReference type="NCBI Taxonomy" id="546991"/>
    <lineage>
        <taxon>Eukaryota</taxon>
        <taxon>Fungi</taxon>
        <taxon>Dikarya</taxon>
        <taxon>Ascomycota</taxon>
        <taxon>Pezizomycotina</taxon>
        <taxon>Leotiomycetes</taxon>
        <taxon>Erysiphales</taxon>
        <taxon>Erysiphaceae</taxon>
        <taxon>Blumeria</taxon>
        <taxon>Blumeria hordei</taxon>
    </lineage>
</organism>
<sequence length="316" mass="34506">MGGAGTFAALGARLFSPPPLSKRVAWIVDAGSDFPSSMIPIINDWETSVLLRINSLRLTTRGRNSYDAAQHRNFEYMTPKLTIDITDLQHQHAMLLSKSFHLICSPLRCISLVTRLLDARKQINPLAPKPLIVWEPVPDTCIPSELLNLTNCLPYVNICSPNHTELLRLISGASQVDSNEISFDPTAIEAACDQLLAAMPLQNYAFVVRSGANGYPPEQRTRVIDPTGAGNSFLGALAVGLARGLDLEEAICWGCVASSFVVEQVGVPTLSKVDSSGNKTNITIQDGSVEELWNGESVQERLHKYLSRVRDSKTHG</sequence>
<dbReference type="InterPro" id="IPR029056">
    <property type="entry name" value="Ribokinase-like"/>
</dbReference>
<keyword evidence="3" id="KW-1185">Reference proteome</keyword>
<dbReference type="SUPFAM" id="SSF53613">
    <property type="entry name" value="Ribokinase-like"/>
    <property type="match status" value="1"/>
</dbReference>
<dbReference type="EMBL" id="CAUH01007079">
    <property type="protein sequence ID" value="CCU82808.1"/>
    <property type="molecule type" value="Genomic_DNA"/>
</dbReference>
<dbReference type="PANTHER" id="PTHR47098">
    <property type="entry name" value="PROTEIN MAK32"/>
    <property type="match status" value="1"/>
</dbReference>
<evidence type="ECO:0000313" key="3">
    <source>
        <dbReference type="Proteomes" id="UP000015441"/>
    </source>
</evidence>
<dbReference type="PANTHER" id="PTHR47098:SF2">
    <property type="entry name" value="PROTEIN MAK32"/>
    <property type="match status" value="1"/>
</dbReference>
<dbReference type="Pfam" id="PF00294">
    <property type="entry name" value="PfkB"/>
    <property type="match status" value="1"/>
</dbReference>
<dbReference type="Gene3D" id="3.40.1190.20">
    <property type="match status" value="1"/>
</dbReference>
<dbReference type="InterPro" id="IPR011611">
    <property type="entry name" value="PfkB_dom"/>
</dbReference>
<dbReference type="eggNOG" id="ENOG502QTK3">
    <property type="taxonomic scope" value="Eukaryota"/>
</dbReference>
<comment type="caution">
    <text evidence="2">The sequence shown here is derived from an EMBL/GenBank/DDBJ whole genome shotgun (WGS) entry which is preliminary data.</text>
</comment>
<accession>N1JI40</accession>
<dbReference type="FunCoup" id="N1JI40">
    <property type="interactions" value="14"/>
</dbReference>
<feature type="domain" description="Carbohydrate kinase PfkB" evidence="1">
    <location>
        <begin position="106"/>
        <end position="267"/>
    </location>
</feature>
<evidence type="ECO:0000259" key="1">
    <source>
        <dbReference type="Pfam" id="PF00294"/>
    </source>
</evidence>
<dbReference type="STRING" id="546991.N1JI40"/>